<dbReference type="EC" id="2.7.7.27" evidence="8"/>
<keyword evidence="11" id="KW-1185">Reference proteome</keyword>
<evidence type="ECO:0000259" key="9">
    <source>
        <dbReference type="Pfam" id="PF00483"/>
    </source>
</evidence>
<keyword evidence="6" id="KW-0067">ATP-binding</keyword>
<dbReference type="InterPro" id="IPR029044">
    <property type="entry name" value="Nucleotide-diphossugar_trans"/>
</dbReference>
<dbReference type="CDD" id="cd04651">
    <property type="entry name" value="LbH_G1P_AT_C"/>
    <property type="match status" value="1"/>
</dbReference>
<dbReference type="PROSITE" id="PS00809">
    <property type="entry name" value="ADP_GLC_PYROPHOSPH_2"/>
    <property type="match status" value="1"/>
</dbReference>
<feature type="domain" description="Nucleotidyl transferase" evidence="9">
    <location>
        <begin position="9"/>
        <end position="267"/>
    </location>
</feature>
<dbReference type="PANTHER" id="PTHR43523">
    <property type="entry name" value="GLUCOSE-1-PHOSPHATE ADENYLYLTRANSFERASE-RELATED"/>
    <property type="match status" value="1"/>
</dbReference>
<name>A0A347ZP64_9CHLR</name>
<proteinExistence type="inferred from homology"/>
<evidence type="ECO:0000256" key="8">
    <source>
        <dbReference type="NCBIfam" id="TIGR02091"/>
    </source>
</evidence>
<dbReference type="SUPFAM" id="SSF53448">
    <property type="entry name" value="Nucleotide-diphospho-sugar transferases"/>
    <property type="match status" value="1"/>
</dbReference>
<evidence type="ECO:0000256" key="1">
    <source>
        <dbReference type="ARBA" id="ARBA00010443"/>
    </source>
</evidence>
<dbReference type="InterPro" id="IPR011004">
    <property type="entry name" value="Trimer_LpxA-like_sf"/>
</dbReference>
<comment type="similarity">
    <text evidence="1">Belongs to the bacterial/plant glucose-1-phosphate adenylyltransferase family.</text>
</comment>
<evidence type="ECO:0000256" key="5">
    <source>
        <dbReference type="ARBA" id="ARBA00022741"/>
    </source>
</evidence>
<dbReference type="GO" id="GO:0008878">
    <property type="term" value="F:glucose-1-phosphate adenylyltransferase activity"/>
    <property type="evidence" value="ECO:0007669"/>
    <property type="project" value="UniProtKB-UniRule"/>
</dbReference>
<keyword evidence="7" id="KW-0119">Carbohydrate metabolism</keyword>
<evidence type="ECO:0000256" key="6">
    <source>
        <dbReference type="ARBA" id="ARBA00022840"/>
    </source>
</evidence>
<dbReference type="PANTHER" id="PTHR43523:SF12">
    <property type="entry name" value="GLUCOSE-1-PHOSPHATE ADENYLYLTRANSFERASE LARGE SUBUNIT 1, CHLOROPLASTIC-RELATED"/>
    <property type="match status" value="1"/>
</dbReference>
<dbReference type="OrthoDB" id="9801810at2"/>
<dbReference type="InterPro" id="IPR011831">
    <property type="entry name" value="ADP-Glc_PPase"/>
</dbReference>
<dbReference type="Gene3D" id="2.160.10.10">
    <property type="entry name" value="Hexapeptide repeat proteins"/>
    <property type="match status" value="1"/>
</dbReference>
<dbReference type="NCBIfam" id="NF002772">
    <property type="entry name" value="PRK02862.1"/>
    <property type="match status" value="1"/>
</dbReference>
<keyword evidence="2" id="KW-0321">Glycogen metabolism</keyword>
<dbReference type="PROSITE" id="PS00808">
    <property type="entry name" value="ADP_GLC_PYROPHOSPH_1"/>
    <property type="match status" value="1"/>
</dbReference>
<evidence type="ECO:0000313" key="10">
    <source>
        <dbReference type="EMBL" id="REG08696.1"/>
    </source>
</evidence>
<organism evidence="10 11">
    <name type="scientific">Pelolinea submarina</name>
    <dbReference type="NCBI Taxonomy" id="913107"/>
    <lineage>
        <taxon>Bacteria</taxon>
        <taxon>Bacillati</taxon>
        <taxon>Chloroflexota</taxon>
        <taxon>Anaerolineae</taxon>
        <taxon>Anaerolineales</taxon>
        <taxon>Anaerolineaceae</taxon>
        <taxon>Pelolinea</taxon>
    </lineage>
</organism>
<dbReference type="EMBL" id="QUMS01000002">
    <property type="protein sequence ID" value="REG08696.1"/>
    <property type="molecule type" value="Genomic_DNA"/>
</dbReference>
<gene>
    <name evidence="10" type="ORF">DFR64_2070</name>
</gene>
<evidence type="ECO:0000256" key="2">
    <source>
        <dbReference type="ARBA" id="ARBA00022600"/>
    </source>
</evidence>
<dbReference type="GO" id="GO:0005524">
    <property type="term" value="F:ATP binding"/>
    <property type="evidence" value="ECO:0007669"/>
    <property type="project" value="UniProtKB-KW"/>
</dbReference>
<dbReference type="NCBIfam" id="TIGR02091">
    <property type="entry name" value="glgC"/>
    <property type="match status" value="1"/>
</dbReference>
<dbReference type="RefSeq" id="WP_116225344.1">
    <property type="nucleotide sequence ID" value="NZ_AP018437.1"/>
</dbReference>
<keyword evidence="5" id="KW-0547">Nucleotide-binding</keyword>
<keyword evidence="4 10" id="KW-0548">Nucleotidyltransferase</keyword>
<evidence type="ECO:0000256" key="4">
    <source>
        <dbReference type="ARBA" id="ARBA00022695"/>
    </source>
</evidence>
<dbReference type="InterPro" id="IPR005835">
    <property type="entry name" value="NTP_transferase_dom"/>
</dbReference>
<dbReference type="Gene3D" id="3.90.550.10">
    <property type="entry name" value="Spore Coat Polysaccharide Biosynthesis Protein SpsA, Chain A"/>
    <property type="match status" value="1"/>
</dbReference>
<reference evidence="10 11" key="1">
    <citation type="submission" date="2018-08" db="EMBL/GenBank/DDBJ databases">
        <title>Genomic Encyclopedia of Type Strains, Phase IV (KMG-IV): sequencing the most valuable type-strain genomes for metagenomic binning, comparative biology and taxonomic classification.</title>
        <authorList>
            <person name="Goeker M."/>
        </authorList>
    </citation>
    <scope>NUCLEOTIDE SEQUENCE [LARGE SCALE GENOMIC DNA]</scope>
    <source>
        <strain evidence="10 11">DSM 23923</strain>
    </source>
</reference>
<dbReference type="CDD" id="cd02508">
    <property type="entry name" value="ADP_Glucose_PP"/>
    <property type="match status" value="1"/>
</dbReference>
<sequence length="421" mass="47352">MNSYDNVMGVIMGGGQGTRLYPLTKERAKPAVPIAGKYRLIDIPISNCINSGIFKIAVLTQFNSVSLHRHISQTYNFDMFHTGWVQIWAAEQTLLANDWYQGTADAVRKQLVEIRTARMPFVLILAGDHLYRMDYSDMIHFHWDKQADVTVAVQPVSREEAPRLGLLKRNENMGITSFAEKPKDKEVLEAMISQPDSDKPYFGSMGIYLFNIDVLMDLLENSSYEDFGKHVIPAAIEKYNVFGYEYNGFWADIGTIRAFFETNLAIASKNPPFSLIDEGWPIYTHPRFLPGSQVEDTYMEDTMLGEGCWIQKADIRNAVIGLRSQIRSGTKIRRSILMGADYYGFFRRGNEPDEELILGIGKDCVIEGAIIDKNSSIGNNSTILPFPPGTNIDNDLYIVRDGIVVIPKGTRLPANTRIAPG</sequence>
<dbReference type="GO" id="GO:0005978">
    <property type="term" value="P:glycogen biosynthetic process"/>
    <property type="evidence" value="ECO:0007669"/>
    <property type="project" value="UniProtKB-UniRule"/>
</dbReference>
<dbReference type="SUPFAM" id="SSF51161">
    <property type="entry name" value="Trimeric LpxA-like enzymes"/>
    <property type="match status" value="1"/>
</dbReference>
<evidence type="ECO:0000256" key="3">
    <source>
        <dbReference type="ARBA" id="ARBA00022679"/>
    </source>
</evidence>
<dbReference type="InterPro" id="IPR005836">
    <property type="entry name" value="ADP_Glu_pyroP_CS"/>
</dbReference>
<dbReference type="AlphaFoldDB" id="A0A347ZP64"/>
<dbReference type="Proteomes" id="UP000256388">
    <property type="component" value="Unassembled WGS sequence"/>
</dbReference>
<protein>
    <recommendedName>
        <fullName evidence="8">Glucose-1-phosphate adenylyltransferase</fullName>
        <ecNumber evidence="8">2.7.7.27</ecNumber>
    </recommendedName>
</protein>
<comment type="caution">
    <text evidence="10">The sequence shown here is derived from an EMBL/GenBank/DDBJ whole genome shotgun (WGS) entry which is preliminary data.</text>
</comment>
<accession>A0A347ZP64</accession>
<evidence type="ECO:0000313" key="11">
    <source>
        <dbReference type="Proteomes" id="UP000256388"/>
    </source>
</evidence>
<keyword evidence="3 10" id="KW-0808">Transferase</keyword>
<evidence type="ECO:0000256" key="7">
    <source>
        <dbReference type="ARBA" id="ARBA00023277"/>
    </source>
</evidence>
<dbReference type="Pfam" id="PF00483">
    <property type="entry name" value="NTP_transferase"/>
    <property type="match status" value="1"/>
</dbReference>
<dbReference type="Pfam" id="PF25247">
    <property type="entry name" value="LbH_GLGC"/>
    <property type="match status" value="1"/>
</dbReference>